<protein>
    <submittedName>
        <fullName evidence="1">Unannotated protein</fullName>
    </submittedName>
</protein>
<dbReference type="InterPro" id="IPR050114">
    <property type="entry name" value="UPF0173_UPF0282_UlaG_hydrolase"/>
</dbReference>
<name>A0A6J6P7H0_9ZZZZ</name>
<reference evidence="1" key="1">
    <citation type="submission" date="2020-05" db="EMBL/GenBank/DDBJ databases">
        <authorList>
            <person name="Chiriac C."/>
            <person name="Salcher M."/>
            <person name="Ghai R."/>
            <person name="Kavagutti S V."/>
        </authorList>
    </citation>
    <scope>NUCLEOTIDE SEQUENCE</scope>
</reference>
<dbReference type="SUPFAM" id="SSF56281">
    <property type="entry name" value="Metallo-hydrolase/oxidoreductase"/>
    <property type="match status" value="1"/>
</dbReference>
<evidence type="ECO:0000313" key="1">
    <source>
        <dbReference type="EMBL" id="CAB4694899.1"/>
    </source>
</evidence>
<dbReference type="AlphaFoldDB" id="A0A6J6P7H0"/>
<organism evidence="1">
    <name type="scientific">freshwater metagenome</name>
    <dbReference type="NCBI Taxonomy" id="449393"/>
    <lineage>
        <taxon>unclassified sequences</taxon>
        <taxon>metagenomes</taxon>
        <taxon>ecological metagenomes</taxon>
    </lineage>
</organism>
<accession>A0A6J6P7H0</accession>
<dbReference type="EMBL" id="CAEZXK010000054">
    <property type="protein sequence ID" value="CAB4694899.1"/>
    <property type="molecule type" value="Genomic_DNA"/>
</dbReference>
<proteinExistence type="predicted"/>
<dbReference type="Pfam" id="PF13483">
    <property type="entry name" value="Lactamase_B_3"/>
    <property type="match status" value="1"/>
</dbReference>
<dbReference type="PANTHER" id="PTHR43546">
    <property type="entry name" value="UPF0173 METAL-DEPENDENT HYDROLASE MJ1163-RELATED"/>
    <property type="match status" value="1"/>
</dbReference>
<gene>
    <name evidence="1" type="ORF">UFOPK2370_01195</name>
</gene>
<sequence length="215" mass="24189">MKVTKLEHATLILEQGDDRAVIDPGSYTRPLNGLSNVRAVVMTHMHDDHCFEEQLDRIVSENTDALLFGTDDVRKRLAESRPKLSVTAVHHGDYHVVGEFTFEFFGDMHKEIHHSIVLIQNCGVMVNNLLYYPGDSFTRPDRKVALLACPSSAPWAKISDIIDFVDEVKPARSFGTHNIHLSEEGHKMYNGRIKQLTEKHGGTFEHLEPGDSTTA</sequence>
<dbReference type="Gene3D" id="3.60.15.10">
    <property type="entry name" value="Ribonuclease Z/Hydroxyacylglutathione hydrolase-like"/>
    <property type="match status" value="1"/>
</dbReference>
<dbReference type="InterPro" id="IPR036866">
    <property type="entry name" value="RibonucZ/Hydroxyglut_hydro"/>
</dbReference>
<dbReference type="PANTHER" id="PTHR43546:SF3">
    <property type="entry name" value="UPF0173 METAL-DEPENDENT HYDROLASE MJ1163"/>
    <property type="match status" value="1"/>
</dbReference>